<evidence type="ECO:0000313" key="1">
    <source>
        <dbReference type="EMBL" id="KAJ3044679.1"/>
    </source>
</evidence>
<accession>A0AAD5S7A6</accession>
<dbReference type="Gene3D" id="1.25.40.20">
    <property type="entry name" value="Ankyrin repeat-containing domain"/>
    <property type="match status" value="1"/>
</dbReference>
<keyword evidence="2" id="KW-1185">Reference proteome</keyword>
<gene>
    <name evidence="1" type="ORF">HK097_001389</name>
</gene>
<dbReference type="SUPFAM" id="SSF48403">
    <property type="entry name" value="Ankyrin repeat"/>
    <property type="match status" value="1"/>
</dbReference>
<organism evidence="1 2">
    <name type="scientific">Rhizophlyctis rosea</name>
    <dbReference type="NCBI Taxonomy" id="64517"/>
    <lineage>
        <taxon>Eukaryota</taxon>
        <taxon>Fungi</taxon>
        <taxon>Fungi incertae sedis</taxon>
        <taxon>Chytridiomycota</taxon>
        <taxon>Chytridiomycota incertae sedis</taxon>
        <taxon>Chytridiomycetes</taxon>
        <taxon>Rhizophlyctidales</taxon>
        <taxon>Rhizophlyctidaceae</taxon>
        <taxon>Rhizophlyctis</taxon>
    </lineage>
</organism>
<dbReference type="InterPro" id="IPR036770">
    <property type="entry name" value="Ankyrin_rpt-contain_sf"/>
</dbReference>
<protein>
    <submittedName>
        <fullName evidence="1">Uncharacterized protein</fullName>
    </submittedName>
</protein>
<dbReference type="Proteomes" id="UP001212841">
    <property type="component" value="Unassembled WGS sequence"/>
</dbReference>
<proteinExistence type="predicted"/>
<comment type="caution">
    <text evidence="1">The sequence shown here is derived from an EMBL/GenBank/DDBJ whole genome shotgun (WGS) entry which is preliminary data.</text>
</comment>
<sequence length="309" mass="34172">MSLLSPSITIPEIALRIIARFCPYDTAKHFRQTCKLYHTAILPYDIREAKFSSLFFADPLKCFLFMAKRGQLGYMERTPACYPPLDKNTVYHYAIREATLGNQTETVTYLLTLVEKPFKPTGYICDFHGSNYSPIHFAASEGYMEVSTFEQHDADGPCNVLLCSPKRSPGGTALHTVAADALFGCVNGDDPSLAEYVIQSAFGVGDVDLYNAEHLMQWAIETSNLESVKLLLGRGISVGLEHMQHAFGEGSLEMVQLLLDLGSGLHVEVLNHLVLNSVYSGRNPCAELVCRHAQSKGFDVSVPLIEDLE</sequence>
<evidence type="ECO:0000313" key="2">
    <source>
        <dbReference type="Proteomes" id="UP001212841"/>
    </source>
</evidence>
<reference evidence="1" key="1">
    <citation type="submission" date="2020-05" db="EMBL/GenBank/DDBJ databases">
        <title>Phylogenomic resolution of chytrid fungi.</title>
        <authorList>
            <person name="Stajich J.E."/>
            <person name="Amses K."/>
            <person name="Simmons R."/>
            <person name="Seto K."/>
            <person name="Myers J."/>
            <person name="Bonds A."/>
            <person name="Quandt C.A."/>
            <person name="Barry K."/>
            <person name="Liu P."/>
            <person name="Grigoriev I."/>
            <person name="Longcore J.E."/>
            <person name="James T.Y."/>
        </authorList>
    </citation>
    <scope>NUCLEOTIDE SEQUENCE</scope>
    <source>
        <strain evidence="1">JEL0318</strain>
    </source>
</reference>
<dbReference type="AlphaFoldDB" id="A0AAD5S7A6"/>
<name>A0AAD5S7A6_9FUNG</name>
<dbReference type="EMBL" id="JADGJD010001276">
    <property type="protein sequence ID" value="KAJ3044679.1"/>
    <property type="molecule type" value="Genomic_DNA"/>
</dbReference>